<dbReference type="EMBL" id="VSSQ01013645">
    <property type="protein sequence ID" value="MPM51948.1"/>
    <property type="molecule type" value="Genomic_DNA"/>
</dbReference>
<evidence type="ECO:0000256" key="3">
    <source>
        <dbReference type="ARBA" id="ARBA00022475"/>
    </source>
</evidence>
<comment type="caution">
    <text evidence="8">The sequence shown here is derived from an EMBL/GenBank/DDBJ whole genome shotgun (WGS) entry which is preliminary data.</text>
</comment>
<protein>
    <recommendedName>
        <fullName evidence="7">ABC transporter substrate-binding protein PnrA-like domain-containing protein</fullName>
    </recommendedName>
</protein>
<evidence type="ECO:0000256" key="1">
    <source>
        <dbReference type="ARBA" id="ARBA00004193"/>
    </source>
</evidence>
<dbReference type="PANTHER" id="PTHR34296:SF2">
    <property type="entry name" value="ABC TRANSPORTER GUANOSINE-BINDING PROTEIN NUPN"/>
    <property type="match status" value="1"/>
</dbReference>
<keyword evidence="3" id="KW-1003">Cell membrane</keyword>
<evidence type="ECO:0000259" key="7">
    <source>
        <dbReference type="Pfam" id="PF02608"/>
    </source>
</evidence>
<comment type="subcellular location">
    <subcellularLocation>
        <location evidence="1">Cell membrane</location>
        <topology evidence="1">Lipid-anchor</topology>
    </subcellularLocation>
</comment>
<evidence type="ECO:0000256" key="4">
    <source>
        <dbReference type="ARBA" id="ARBA00022729"/>
    </source>
</evidence>
<evidence type="ECO:0000256" key="6">
    <source>
        <dbReference type="ARBA" id="ARBA00023288"/>
    </source>
</evidence>
<keyword evidence="5" id="KW-0472">Membrane</keyword>
<dbReference type="InterPro" id="IPR003760">
    <property type="entry name" value="PnrA-like"/>
</dbReference>
<dbReference type="CDD" id="cd06304">
    <property type="entry name" value="PBP1_BmpA_Med_PnrA-like"/>
    <property type="match status" value="1"/>
</dbReference>
<gene>
    <name evidence="8" type="ORF">SDC9_98701</name>
</gene>
<proteinExistence type="inferred from homology"/>
<dbReference type="Pfam" id="PF02608">
    <property type="entry name" value="Bmp"/>
    <property type="match status" value="1"/>
</dbReference>
<evidence type="ECO:0000256" key="5">
    <source>
        <dbReference type="ARBA" id="ARBA00023136"/>
    </source>
</evidence>
<dbReference type="SUPFAM" id="SSF53822">
    <property type="entry name" value="Periplasmic binding protein-like I"/>
    <property type="match status" value="1"/>
</dbReference>
<evidence type="ECO:0000256" key="2">
    <source>
        <dbReference type="ARBA" id="ARBA00008610"/>
    </source>
</evidence>
<reference evidence="8" key="1">
    <citation type="submission" date="2019-08" db="EMBL/GenBank/DDBJ databases">
        <authorList>
            <person name="Kucharzyk K."/>
            <person name="Murdoch R.W."/>
            <person name="Higgins S."/>
            <person name="Loffler F."/>
        </authorList>
    </citation>
    <scope>NUCLEOTIDE SEQUENCE</scope>
</reference>
<feature type="domain" description="ABC transporter substrate-binding protein PnrA-like" evidence="7">
    <location>
        <begin position="37"/>
        <end position="326"/>
    </location>
</feature>
<accession>A0A645AGX2</accession>
<dbReference type="AlphaFoldDB" id="A0A645AGX2"/>
<dbReference type="InterPro" id="IPR050957">
    <property type="entry name" value="BMP_lipoprotein"/>
</dbReference>
<evidence type="ECO:0000313" key="8">
    <source>
        <dbReference type="EMBL" id="MPM51948.1"/>
    </source>
</evidence>
<dbReference type="InterPro" id="IPR028082">
    <property type="entry name" value="Peripla_BP_I"/>
</dbReference>
<organism evidence="8">
    <name type="scientific">bioreactor metagenome</name>
    <dbReference type="NCBI Taxonomy" id="1076179"/>
    <lineage>
        <taxon>unclassified sequences</taxon>
        <taxon>metagenomes</taxon>
        <taxon>ecological metagenomes</taxon>
    </lineage>
</organism>
<dbReference type="GO" id="GO:0005886">
    <property type="term" value="C:plasma membrane"/>
    <property type="evidence" value="ECO:0007669"/>
    <property type="project" value="UniProtKB-SubCell"/>
</dbReference>
<dbReference type="PANTHER" id="PTHR34296">
    <property type="entry name" value="TRANSCRIPTIONAL ACTIVATOR PROTEIN MED"/>
    <property type="match status" value="1"/>
</dbReference>
<sequence length="344" mass="36798">MKKFLTIVLCFALVSSAVFAAGAKEAAPAAKADSNVVKIALIIENTIDDKGWCQAMHDGIISAQAQLPGRIEYSYTEKMKPVDAGSAARQYVAQGYHIIIAHGAQYKNLILEMAEEYPQVTFAFGTSAEIGPKNVFTYMPESEETGYLSGLIAGMTTKKNIIGLVGPVDAGDAARYNRGFVLGVQAVNPAAKIMVAHSGSFSDFVKAGEIAQSQIRSGADVLTGSSQQALGALRAVADYRTQDIWWVGQDIAQIRITEGYKVIAASSYNYASVIVGLVEKLDKGVKGGEVIPLNFNNGGFVFEFNTALKDKYTGAIETKVNEAISSFKAKRGTVAYTAVDYSKL</sequence>
<comment type="similarity">
    <text evidence="2">Belongs to the BMP lipoprotein family.</text>
</comment>
<keyword evidence="6" id="KW-0449">Lipoprotein</keyword>
<keyword evidence="4" id="KW-0732">Signal</keyword>
<name>A0A645AGX2_9ZZZZ</name>
<dbReference type="Gene3D" id="3.40.50.2300">
    <property type="match status" value="2"/>
</dbReference>